<evidence type="ECO:0000313" key="10">
    <source>
        <dbReference type="EMBL" id="CAK8997212.1"/>
    </source>
</evidence>
<evidence type="ECO:0000256" key="5">
    <source>
        <dbReference type="ARBA" id="ARBA00023266"/>
    </source>
</evidence>
<keyword evidence="11" id="KW-1185">Reference proteome</keyword>
<feature type="region of interest" description="Disordered" evidence="6">
    <location>
        <begin position="650"/>
        <end position="681"/>
    </location>
</feature>
<dbReference type="InterPro" id="IPR036921">
    <property type="entry name" value="PurM-like_N_sf"/>
</dbReference>
<feature type="domain" description="PurM-like C-terminal" evidence="8">
    <location>
        <begin position="1331"/>
        <end position="1377"/>
    </location>
</feature>
<dbReference type="Pfam" id="PF02769">
    <property type="entry name" value="AIRS_C"/>
    <property type="match status" value="1"/>
</dbReference>
<dbReference type="Gene3D" id="3.90.650.10">
    <property type="entry name" value="PurM-like C-terminal domain"/>
    <property type="match status" value="1"/>
</dbReference>
<dbReference type="SUPFAM" id="SSF82199">
    <property type="entry name" value="SET domain"/>
    <property type="match status" value="1"/>
</dbReference>
<evidence type="ECO:0000256" key="1">
    <source>
        <dbReference type="ARBA" id="ARBA00022679"/>
    </source>
</evidence>
<comment type="caution">
    <text evidence="10">The sequence shown here is derived from an EMBL/GenBank/DDBJ whole genome shotgun (WGS) entry which is preliminary data.</text>
</comment>
<dbReference type="InterPro" id="IPR046341">
    <property type="entry name" value="SET_dom_sf"/>
</dbReference>
<dbReference type="InterPro" id="IPR010918">
    <property type="entry name" value="PurM-like_C_dom"/>
</dbReference>
<accession>A0ABP0I3R0</accession>
<gene>
    <name evidence="10" type="ORF">SCF082_LOCUS5125</name>
</gene>
<evidence type="ECO:0000256" key="3">
    <source>
        <dbReference type="ARBA" id="ARBA00022777"/>
    </source>
</evidence>
<sequence>MERDKRPTGEHLEGEDVGMIEIDEEPDYELDLEMVPCVAAETIELEDIEEEPDQLKGDCCLPGITLDEEENHEVEEEGRASWRPGLDVGGFVTQEGCANLISHVWQGLVLIGDGFQYLPAMRTLKDIWMKDGDSSQFHAKLVESFELGVVVDWAHDEESNRFRPSSLSSKLGVVDRAVQRAPGGDIEKAKAVEVVPQTYIFDCAFLMGDGAKSKQRLPPELAIRALDLVQKDPCLQNMGFPSLGLDVLTGVDLTCEDMIEHILGWIQAGLDVSMVQASEEVIMEEDPLESEAMKHALAQLEGHVHIFGDSRDLVKHVNAKYLDIAKQVISDSGATKYACAIVLASRFDLLDALYKRSQALFSKGGEDPAAHDTARELNASDNEGDHSQWDIFKEGCDSAEEEDTPEASSDSEDLQLIHIHCSAEEQQMVEWLEGCIDEKHPWACVPCPYAATPHTPSQIRVASLRCVELWHRDEVDCVPTALEMKMPALIDSELAKFPVTVQPSPEIGGRGVFATQGIPEGDLIMEANCLLFTDAWLAHDQKLLLEFVKKHESHSDAVFRAHPILQQGKATSVCGVFIGVSRFVNDYPKLQEVVVAYGLHYDHHPNSDKKQRISSYFAPKTAETESTSPQPVPVPAAPVATPVVPKANTPVAADPVATPATPEGKAVPKSDLPTPPNPAPVAAPEFVEIAELQDPPVKFMYHSKDGTLALWPQALENKRMKKNTMLIWCGSGSESLELGLGLYEGRSEVAANRSPVSEREFSGMTRTKRAEIGTHVHGSQAQSVPECALPRYTRRECHLDLNILARFARVRLIHGTCVGVDLEQRQVLLAEQRPPIRYDILSINIGSAPRVRLGLDLLFAQEEVPRSVTPVKPIDGFGRRWARLLERLPSWTGPKSLGHRRTVLVVGGGAGGFELATLLHSFPWEELAQLGPSAATVTVGLVTRSGLLPQHTAGARALAMMVLKEKGIELYSGYEVSHAETGVLRCRDGRSLKYDECIWCTQGSPQSWVKSCGLRTDQVDGHPRPKAGVFAVMAGLVLWINLRATLRGEKLVTYWPQSSFLGLLNLGDGTCTWAPADRTEQRSIASRGVLAAKGAWLWHLKESWCTSWNDGERRRGLPEMPSARVDVRAAKALGDQAEVLLRKATMRCGGCGAKVGASTLTQAQVVLGAGDDAAVVDFAASASRVVSTVQTIDFFRTFIDDPYLMGQVSAYHALSDVEAMGAIPISALALVQIPYALEEKQEEDLVQLMAGASTALKSVGCALVGGHTCEARELGLGFAVTGQLEENAMKKSSMKPGKESMHDHAWSICLRWVMHQSTGTLFAADMRAKARGVWVAEALRRMASSNGHGANACTDVTGFGLIGHLLEMCSQSQLEATPSKERPFFVSDVVGGRRCYFCSLKKNFERRALNPKTFSKECLSEGV</sequence>
<feature type="compositionally biased region" description="Low complexity" evidence="6">
    <location>
        <begin position="650"/>
        <end position="662"/>
    </location>
</feature>
<dbReference type="InterPro" id="IPR036188">
    <property type="entry name" value="FAD/NAD-bd_sf"/>
</dbReference>
<dbReference type="InterPro" id="IPR016188">
    <property type="entry name" value="PurM-like_N"/>
</dbReference>
<dbReference type="Gene3D" id="3.50.50.100">
    <property type="match status" value="1"/>
</dbReference>
<protein>
    <submittedName>
        <fullName evidence="10">Water dikinase (Selenium donor protein) (Selenophosphate synthase)</fullName>
    </submittedName>
</protein>
<feature type="domain" description="FAD/NAD(P)-binding" evidence="9">
    <location>
        <begin position="809"/>
        <end position="1015"/>
    </location>
</feature>
<organism evidence="10 11">
    <name type="scientific">Durusdinium trenchii</name>
    <dbReference type="NCBI Taxonomy" id="1381693"/>
    <lineage>
        <taxon>Eukaryota</taxon>
        <taxon>Sar</taxon>
        <taxon>Alveolata</taxon>
        <taxon>Dinophyceae</taxon>
        <taxon>Suessiales</taxon>
        <taxon>Symbiodiniaceae</taxon>
        <taxon>Durusdinium</taxon>
    </lineage>
</organism>
<dbReference type="InterPro" id="IPR023753">
    <property type="entry name" value="FAD/NAD-binding_dom"/>
</dbReference>
<keyword evidence="1" id="KW-0808">Transferase</keyword>
<reference evidence="10 11" key="1">
    <citation type="submission" date="2024-02" db="EMBL/GenBank/DDBJ databases">
        <authorList>
            <person name="Chen Y."/>
            <person name="Shah S."/>
            <person name="Dougan E. K."/>
            <person name="Thang M."/>
            <person name="Chan C."/>
        </authorList>
    </citation>
    <scope>NUCLEOTIDE SEQUENCE [LARGE SCALE GENOMIC DNA]</scope>
</reference>
<dbReference type="Pfam" id="PF07992">
    <property type="entry name" value="Pyr_redox_2"/>
    <property type="match status" value="1"/>
</dbReference>
<dbReference type="NCBIfam" id="TIGR00476">
    <property type="entry name" value="selD"/>
    <property type="match status" value="1"/>
</dbReference>
<dbReference type="EMBL" id="CAXAMM010002725">
    <property type="protein sequence ID" value="CAK8997212.1"/>
    <property type="molecule type" value="Genomic_DNA"/>
</dbReference>
<keyword evidence="5" id="KW-0711">Selenium</keyword>
<dbReference type="InterPro" id="IPR036676">
    <property type="entry name" value="PurM-like_C_sf"/>
</dbReference>
<evidence type="ECO:0000256" key="2">
    <source>
        <dbReference type="ARBA" id="ARBA00022741"/>
    </source>
</evidence>
<dbReference type="SUPFAM" id="SSF55326">
    <property type="entry name" value="PurM N-terminal domain-like"/>
    <property type="match status" value="1"/>
</dbReference>
<keyword evidence="2" id="KW-0547">Nucleotide-binding</keyword>
<keyword evidence="3" id="KW-0418">Kinase</keyword>
<dbReference type="PANTHER" id="PTHR10256:SF0">
    <property type="entry name" value="INACTIVE SELENIDE, WATER DIKINASE-LIKE PROTEIN-RELATED"/>
    <property type="match status" value="1"/>
</dbReference>
<evidence type="ECO:0000256" key="4">
    <source>
        <dbReference type="ARBA" id="ARBA00022840"/>
    </source>
</evidence>
<proteinExistence type="predicted"/>
<name>A0ABP0I3R0_9DINO</name>
<dbReference type="SUPFAM" id="SSF56042">
    <property type="entry name" value="PurM C-terminal domain-like"/>
    <property type="match status" value="1"/>
</dbReference>
<dbReference type="Proteomes" id="UP001642464">
    <property type="component" value="Unassembled WGS sequence"/>
</dbReference>
<evidence type="ECO:0000259" key="9">
    <source>
        <dbReference type="Pfam" id="PF07992"/>
    </source>
</evidence>
<evidence type="ECO:0000256" key="6">
    <source>
        <dbReference type="SAM" id="MobiDB-lite"/>
    </source>
</evidence>
<evidence type="ECO:0000259" key="7">
    <source>
        <dbReference type="Pfam" id="PF00586"/>
    </source>
</evidence>
<dbReference type="PANTHER" id="PTHR10256">
    <property type="entry name" value="SELENIDE, WATER DIKINASE"/>
    <property type="match status" value="1"/>
</dbReference>
<dbReference type="Gene3D" id="3.30.1330.10">
    <property type="entry name" value="PurM-like, N-terminal domain"/>
    <property type="match status" value="1"/>
</dbReference>
<evidence type="ECO:0000313" key="11">
    <source>
        <dbReference type="Proteomes" id="UP001642464"/>
    </source>
</evidence>
<dbReference type="SUPFAM" id="SSF51905">
    <property type="entry name" value="FAD/NAD(P)-binding domain"/>
    <property type="match status" value="2"/>
</dbReference>
<dbReference type="InterPro" id="IPR004536">
    <property type="entry name" value="SPS/SelD"/>
</dbReference>
<dbReference type="Pfam" id="PF00586">
    <property type="entry name" value="AIRS"/>
    <property type="match status" value="1"/>
</dbReference>
<evidence type="ECO:0000259" key="8">
    <source>
        <dbReference type="Pfam" id="PF02769"/>
    </source>
</evidence>
<feature type="domain" description="PurM-like N-terminal" evidence="7">
    <location>
        <begin position="1170"/>
        <end position="1282"/>
    </location>
</feature>
<keyword evidence="4" id="KW-0067">ATP-binding</keyword>